<feature type="binding site" evidence="11">
    <location>
        <position position="87"/>
    </location>
    <ligand>
        <name>[4Fe-4S] cluster</name>
        <dbReference type="ChEBI" id="CHEBI:49883"/>
    </ligand>
</feature>
<dbReference type="FunFam" id="2.40.50.140:FF:000097">
    <property type="entry name" value="23S rRNA (uracil(1939)-C(5))-methyltransferase RlmD"/>
    <property type="match status" value="1"/>
</dbReference>
<feature type="binding site" evidence="11">
    <location>
        <position position="303"/>
    </location>
    <ligand>
        <name>S-adenosyl-L-methionine</name>
        <dbReference type="ChEBI" id="CHEBI:59789"/>
    </ligand>
</feature>
<evidence type="ECO:0000256" key="9">
    <source>
        <dbReference type="ARBA" id="ARBA00052756"/>
    </source>
</evidence>
<evidence type="ECO:0000256" key="3">
    <source>
        <dbReference type="ARBA" id="ARBA00022603"/>
    </source>
</evidence>
<dbReference type="EMBL" id="CP118390">
    <property type="protein sequence ID" value="WDU90348.1"/>
    <property type="molecule type" value="Genomic_DNA"/>
</dbReference>
<keyword evidence="6 11" id="KW-0479">Metal-binding</keyword>
<dbReference type="GO" id="GO:0070475">
    <property type="term" value="P:rRNA base methylation"/>
    <property type="evidence" value="ECO:0007669"/>
    <property type="project" value="TreeGrafter"/>
</dbReference>
<dbReference type="FunFam" id="3.40.50.150:FF:000009">
    <property type="entry name" value="23S rRNA (Uracil(1939)-C(5))-methyltransferase RlmD"/>
    <property type="match status" value="1"/>
</dbReference>
<dbReference type="InterPro" id="IPR001566">
    <property type="entry name" value="23S_rRNA_MeTrfase_RlmD"/>
</dbReference>
<dbReference type="GO" id="GO:0070041">
    <property type="term" value="F:rRNA (uridine-C5-)-methyltransferase activity"/>
    <property type="evidence" value="ECO:0007669"/>
    <property type="project" value="UniProtKB-UniRule"/>
</dbReference>
<gene>
    <name evidence="11 15" type="primary">rlmD</name>
    <name evidence="15" type="ORF">PWJ79_13015</name>
</gene>
<keyword evidence="3 11" id="KW-0489">Methyltransferase</keyword>
<feature type="binding site" evidence="11">
    <location>
        <position position="81"/>
    </location>
    <ligand>
        <name>[4Fe-4S] cluster</name>
        <dbReference type="ChEBI" id="CHEBI:49883"/>
    </ligand>
</feature>
<protein>
    <recommendedName>
        <fullName evidence="11">23S rRNA (uracil(1939)-C(5))-methyltransferase RlmD</fullName>
        <ecNumber evidence="11">2.1.1.190</ecNumber>
    </recommendedName>
    <alternativeName>
        <fullName evidence="11">23S rRNA(m5U1939)-methyltransferase</fullName>
    </alternativeName>
</protein>
<evidence type="ECO:0000256" key="4">
    <source>
        <dbReference type="ARBA" id="ARBA00022679"/>
    </source>
</evidence>
<dbReference type="InterPro" id="IPR012340">
    <property type="entry name" value="NA-bd_OB-fold"/>
</dbReference>
<dbReference type="Gene3D" id="3.40.50.150">
    <property type="entry name" value="Vaccinia Virus protein VP39"/>
    <property type="match status" value="1"/>
</dbReference>
<feature type="binding site" evidence="11 12">
    <location>
        <position position="319"/>
    </location>
    <ligand>
        <name>S-adenosyl-L-methionine</name>
        <dbReference type="ChEBI" id="CHEBI:59789"/>
    </ligand>
</feature>
<feature type="domain" description="TRAM" evidence="14">
    <location>
        <begin position="10"/>
        <end position="68"/>
    </location>
</feature>
<feature type="binding site" evidence="11">
    <location>
        <position position="346"/>
    </location>
    <ligand>
        <name>S-adenosyl-L-methionine</name>
        <dbReference type="ChEBI" id="CHEBI:59789"/>
    </ligand>
</feature>
<evidence type="ECO:0000256" key="2">
    <source>
        <dbReference type="ARBA" id="ARBA00022552"/>
    </source>
</evidence>
<comment type="catalytic activity">
    <reaction evidence="9 11">
        <text>uridine(1939) in 23S rRNA + S-adenosyl-L-methionine = 5-methyluridine(1939) in 23S rRNA + S-adenosyl-L-homocysteine + H(+)</text>
        <dbReference type="Rhea" id="RHEA:42908"/>
        <dbReference type="Rhea" id="RHEA-COMP:10278"/>
        <dbReference type="Rhea" id="RHEA-COMP:10279"/>
        <dbReference type="ChEBI" id="CHEBI:15378"/>
        <dbReference type="ChEBI" id="CHEBI:57856"/>
        <dbReference type="ChEBI" id="CHEBI:59789"/>
        <dbReference type="ChEBI" id="CHEBI:65315"/>
        <dbReference type="ChEBI" id="CHEBI:74447"/>
        <dbReference type="EC" id="2.1.1.190"/>
    </reaction>
</comment>
<evidence type="ECO:0000259" key="14">
    <source>
        <dbReference type="PROSITE" id="PS50926"/>
    </source>
</evidence>
<evidence type="ECO:0000256" key="8">
    <source>
        <dbReference type="ARBA" id="ARBA00023014"/>
    </source>
</evidence>
<evidence type="ECO:0000256" key="13">
    <source>
        <dbReference type="PROSITE-ProRule" id="PRU10015"/>
    </source>
</evidence>
<feature type="binding site" evidence="11 12">
    <location>
        <position position="269"/>
    </location>
    <ligand>
        <name>S-adenosyl-L-methionine</name>
        <dbReference type="ChEBI" id="CHEBI:59789"/>
    </ligand>
</feature>
<dbReference type="EC" id="2.1.1.190" evidence="11"/>
<dbReference type="Gene3D" id="2.40.50.140">
    <property type="entry name" value="Nucleic acid-binding proteins"/>
    <property type="match status" value="1"/>
</dbReference>
<organism evidence="15 16">
    <name type="scientific">Edwardsiella piscicida</name>
    <dbReference type="NCBI Taxonomy" id="1263550"/>
    <lineage>
        <taxon>Bacteria</taxon>
        <taxon>Pseudomonadati</taxon>
        <taxon>Pseudomonadota</taxon>
        <taxon>Gammaproteobacteria</taxon>
        <taxon>Enterobacterales</taxon>
        <taxon>Hafniaceae</taxon>
        <taxon>Edwardsiella</taxon>
    </lineage>
</organism>
<dbReference type="Proteomes" id="UP001223683">
    <property type="component" value="Chromosome"/>
</dbReference>
<dbReference type="NCBIfam" id="TIGR00479">
    <property type="entry name" value="rumA"/>
    <property type="match status" value="1"/>
</dbReference>
<keyword evidence="2 11" id="KW-0698">rRNA processing</keyword>
<dbReference type="PANTHER" id="PTHR11061">
    <property type="entry name" value="RNA M5U METHYLTRANSFERASE"/>
    <property type="match status" value="1"/>
</dbReference>
<evidence type="ECO:0000313" key="16">
    <source>
        <dbReference type="Proteomes" id="UP001223683"/>
    </source>
</evidence>
<dbReference type="PANTHER" id="PTHR11061:SF49">
    <property type="entry name" value="23S RRNA (URACIL(1939)-C(5))-METHYLTRANSFERASE RLMD"/>
    <property type="match status" value="1"/>
</dbReference>
<feature type="binding site" evidence="11">
    <location>
        <position position="167"/>
    </location>
    <ligand>
        <name>[4Fe-4S] cluster</name>
        <dbReference type="ChEBI" id="CHEBI:49883"/>
    </ligand>
</feature>
<reference evidence="15" key="1">
    <citation type="submission" date="2022-10" db="EMBL/GenBank/DDBJ databases">
        <title>Complete genome of Ep21-8.</title>
        <authorList>
            <person name="Kang Y.-R."/>
            <person name="Kim D.-H."/>
        </authorList>
    </citation>
    <scope>NUCLEOTIDE SEQUENCE</scope>
    <source>
        <strain evidence="15">Ep21-8</strain>
    </source>
</reference>
<dbReference type="NCBIfam" id="NF009639">
    <property type="entry name" value="PRK13168.1"/>
    <property type="match status" value="1"/>
</dbReference>
<evidence type="ECO:0000256" key="7">
    <source>
        <dbReference type="ARBA" id="ARBA00023004"/>
    </source>
</evidence>
<feature type="binding site" evidence="11 12">
    <location>
        <position position="298"/>
    </location>
    <ligand>
        <name>S-adenosyl-L-methionine</name>
        <dbReference type="ChEBI" id="CHEBI:59789"/>
    </ligand>
</feature>
<name>A0AAQ3BZ12_EDWPI</name>
<feature type="binding site" evidence="11 12">
    <location>
        <position position="367"/>
    </location>
    <ligand>
        <name>S-adenosyl-L-methionine</name>
        <dbReference type="ChEBI" id="CHEBI:59789"/>
    </ligand>
</feature>
<keyword evidence="1 11" id="KW-0004">4Fe-4S</keyword>
<dbReference type="AlphaFoldDB" id="A0AAQ3BZ12"/>
<evidence type="ECO:0000256" key="12">
    <source>
        <dbReference type="PROSITE-ProRule" id="PRU01024"/>
    </source>
</evidence>
<proteinExistence type="inferred from homology"/>
<dbReference type="InterPro" id="IPR030390">
    <property type="entry name" value="MeTrfase_TrmA_AS"/>
</dbReference>
<keyword evidence="5 11" id="KW-0949">S-adenosyl-L-methionine</keyword>
<dbReference type="GO" id="GO:0003723">
    <property type="term" value="F:RNA binding"/>
    <property type="evidence" value="ECO:0007669"/>
    <property type="project" value="InterPro"/>
</dbReference>
<dbReference type="GO" id="GO:0051539">
    <property type="term" value="F:4 iron, 4 sulfur cluster binding"/>
    <property type="evidence" value="ECO:0007669"/>
    <property type="project" value="UniProtKB-KW"/>
</dbReference>
<dbReference type="Gene3D" id="2.40.50.1070">
    <property type="match status" value="1"/>
</dbReference>
<dbReference type="GeneID" id="72529497"/>
<sequence length="438" mass="48057">MAQFYTPGRRTATRKNLIVTATDLDAFGQGVARDKGKTLFISGLLPGEEAEVILIEEKRQFARGRVTRLISHSPQRVAPRCPHAGVCGGCQQQHAAIALQQQSKSQALQRLMARETGVEIAPQVIAGEPYGYRRRARFGLQFNAKTQRVVLGFRQAASNDLVALKACPVLAPALEALLLPLGECLSALRARRRLGHLELALADNGPLMVLRHLDPLALSDREALSAFARQRGLSLYLSDGGAPQRLLGEAPYYQIDGIRLDFNPQDFIQVNAAVNAQMVEQALAWLDVRADERVLDLFCGMGNFTLPLARRAQRVVGVEGVPELVATAQNNARNNGLSNVEFFHQNLEEDVTRQAWAAQGFDKILLDPARAGAPGVMQHIVCLAPRRVVYVSCNPTTLARDSKTLLQGGYRLTRLCMLDMFPHTGHLESMALFESAAQ</sequence>
<dbReference type="Pfam" id="PF05958">
    <property type="entry name" value="tRNA_U5-meth_tr"/>
    <property type="match status" value="1"/>
</dbReference>
<comment type="function">
    <text evidence="10 11">Catalyzes the formation of 5-methyl-uridine at position 1939 (m5U1939) in 23S rRNA.</text>
</comment>
<dbReference type="PROSITE" id="PS50926">
    <property type="entry name" value="TRAM"/>
    <property type="match status" value="1"/>
</dbReference>
<evidence type="ECO:0000256" key="10">
    <source>
        <dbReference type="ARBA" id="ARBA00059995"/>
    </source>
</evidence>
<dbReference type="InterPro" id="IPR029063">
    <property type="entry name" value="SAM-dependent_MTases_sf"/>
</dbReference>
<evidence type="ECO:0000256" key="11">
    <source>
        <dbReference type="HAMAP-Rule" id="MF_01010"/>
    </source>
</evidence>
<feature type="active site" evidence="13">
    <location>
        <position position="393"/>
    </location>
</feature>
<dbReference type="CDD" id="cd02440">
    <property type="entry name" value="AdoMet_MTases"/>
    <property type="match status" value="1"/>
</dbReference>
<keyword evidence="8 11" id="KW-0411">Iron-sulfur</keyword>
<dbReference type="InterPro" id="IPR030391">
    <property type="entry name" value="MeTrfase_TrmA_CS"/>
</dbReference>
<keyword evidence="4 11" id="KW-0808">Transferase</keyword>
<dbReference type="InterPro" id="IPR002792">
    <property type="entry name" value="TRAM_dom"/>
</dbReference>
<evidence type="ECO:0000313" key="15">
    <source>
        <dbReference type="EMBL" id="WDU90348.1"/>
    </source>
</evidence>
<evidence type="ECO:0000256" key="6">
    <source>
        <dbReference type="ARBA" id="ARBA00022723"/>
    </source>
</evidence>
<dbReference type="GO" id="GO:0005506">
    <property type="term" value="F:iron ion binding"/>
    <property type="evidence" value="ECO:0007669"/>
    <property type="project" value="UniProtKB-UniRule"/>
</dbReference>
<feature type="binding site" evidence="11">
    <location>
        <position position="90"/>
    </location>
    <ligand>
        <name>[4Fe-4S] cluster</name>
        <dbReference type="ChEBI" id="CHEBI:49883"/>
    </ligand>
</feature>
<dbReference type="HAMAP" id="MF_01010">
    <property type="entry name" value="23SrRNA_methyltr_RlmD"/>
    <property type="match status" value="1"/>
</dbReference>
<dbReference type="PROSITE" id="PS01231">
    <property type="entry name" value="TRMA_2"/>
    <property type="match status" value="1"/>
</dbReference>
<dbReference type="Pfam" id="PF01938">
    <property type="entry name" value="TRAM"/>
    <property type="match status" value="1"/>
</dbReference>
<evidence type="ECO:0000256" key="1">
    <source>
        <dbReference type="ARBA" id="ARBA00022485"/>
    </source>
</evidence>
<dbReference type="PROSITE" id="PS01230">
    <property type="entry name" value="TRMA_1"/>
    <property type="match status" value="1"/>
</dbReference>
<dbReference type="SUPFAM" id="SSF53335">
    <property type="entry name" value="S-adenosyl-L-methionine-dependent methyltransferases"/>
    <property type="match status" value="1"/>
</dbReference>
<evidence type="ECO:0000256" key="5">
    <source>
        <dbReference type="ARBA" id="ARBA00022691"/>
    </source>
</evidence>
<feature type="active site" description="Nucleophile" evidence="11 12">
    <location>
        <position position="393"/>
    </location>
</feature>
<dbReference type="RefSeq" id="WP_034167977.1">
    <property type="nucleotide sequence ID" value="NC_013508.1"/>
</dbReference>
<dbReference type="InterPro" id="IPR010280">
    <property type="entry name" value="U5_MeTrfase_fam"/>
</dbReference>
<keyword evidence="7 11" id="KW-0408">Iron</keyword>
<accession>A0AAQ3BZ12</accession>
<dbReference type="SUPFAM" id="SSF50249">
    <property type="entry name" value="Nucleic acid-binding proteins"/>
    <property type="match status" value="1"/>
</dbReference>
<dbReference type="PROSITE" id="PS51687">
    <property type="entry name" value="SAM_MT_RNA_M5U"/>
    <property type="match status" value="1"/>
</dbReference>
<comment type="similarity">
    <text evidence="11">Belongs to the class I-like SAM-binding methyltransferase superfamily. RNA M5U methyltransferase family. RlmD subfamily.</text>
</comment>